<gene>
    <name evidence="9" type="ORF">C4K68_00520</name>
</gene>
<dbReference type="PROSITE" id="PS50850">
    <property type="entry name" value="MFS"/>
    <property type="match status" value="1"/>
</dbReference>
<dbReference type="Proteomes" id="UP000238196">
    <property type="component" value="Unassembled WGS sequence"/>
</dbReference>
<dbReference type="InterPro" id="IPR020846">
    <property type="entry name" value="MFS_dom"/>
</dbReference>
<feature type="transmembrane region" description="Helical" evidence="7">
    <location>
        <begin position="163"/>
        <end position="184"/>
    </location>
</feature>
<dbReference type="PANTHER" id="PTHR43124:SF3">
    <property type="entry name" value="CHLORAMPHENICOL EFFLUX PUMP RV0191"/>
    <property type="match status" value="1"/>
</dbReference>
<feature type="transmembrane region" description="Helical" evidence="7">
    <location>
        <begin position="103"/>
        <end position="125"/>
    </location>
</feature>
<feature type="transmembrane region" description="Helical" evidence="7">
    <location>
        <begin position="337"/>
        <end position="357"/>
    </location>
</feature>
<dbReference type="AlphaFoldDB" id="A0A2S5KXF8"/>
<dbReference type="Gene3D" id="1.20.1250.20">
    <property type="entry name" value="MFS general substrate transporter like domains"/>
    <property type="match status" value="1"/>
</dbReference>
<feature type="transmembrane region" description="Helical" evidence="7">
    <location>
        <begin position="12"/>
        <end position="30"/>
    </location>
</feature>
<keyword evidence="3 7" id="KW-0812">Transmembrane</keyword>
<feature type="transmembrane region" description="Helical" evidence="7">
    <location>
        <begin position="77"/>
        <end position="97"/>
    </location>
</feature>
<evidence type="ECO:0000256" key="1">
    <source>
        <dbReference type="ARBA" id="ARBA00004651"/>
    </source>
</evidence>
<dbReference type="GO" id="GO:0005886">
    <property type="term" value="C:plasma membrane"/>
    <property type="evidence" value="ECO:0007669"/>
    <property type="project" value="UniProtKB-SubCell"/>
</dbReference>
<evidence type="ECO:0000259" key="8">
    <source>
        <dbReference type="PROSITE" id="PS50850"/>
    </source>
</evidence>
<evidence type="ECO:0000256" key="4">
    <source>
        <dbReference type="ARBA" id="ARBA00022989"/>
    </source>
</evidence>
<feature type="transmembrane region" description="Helical" evidence="7">
    <location>
        <begin position="277"/>
        <end position="297"/>
    </location>
</feature>
<reference evidence="9 10" key="1">
    <citation type="submission" date="2018-02" db="EMBL/GenBank/DDBJ databases">
        <title>novel marine gammaproteobacteria from coastal saline agro ecosystem.</title>
        <authorList>
            <person name="Krishnan R."/>
            <person name="Ramesh Kumar N."/>
        </authorList>
    </citation>
    <scope>NUCLEOTIDE SEQUENCE [LARGE SCALE GENOMIC DNA]</scope>
    <source>
        <strain evidence="9 10">228</strain>
    </source>
</reference>
<feature type="transmembrane region" description="Helical" evidence="7">
    <location>
        <begin position="369"/>
        <end position="388"/>
    </location>
</feature>
<evidence type="ECO:0000256" key="3">
    <source>
        <dbReference type="ARBA" id="ARBA00022692"/>
    </source>
</evidence>
<dbReference type="InterPro" id="IPR011701">
    <property type="entry name" value="MFS"/>
</dbReference>
<proteinExistence type="predicted"/>
<dbReference type="GO" id="GO:0022857">
    <property type="term" value="F:transmembrane transporter activity"/>
    <property type="evidence" value="ECO:0007669"/>
    <property type="project" value="InterPro"/>
</dbReference>
<name>A0A2S5KXF8_9PROT</name>
<keyword evidence="5 7" id="KW-0472">Membrane</keyword>
<dbReference type="OrthoDB" id="7841035at2"/>
<sequence length="417" mass="44198">MSTLIKNINFRIAVTYGLGVMAAMTVSEAVTELGNIAKEFHPDDPSKIGWVMSLPSLMVALGALLAGFFVDRFGDRRVLFTGALVIIVGDLFVMSAPSFEVLLIARAFTGIGYVMTAVAAVTLLMRITSGKQRTMAMALWSTFVPASFILPFLSAGLSAHFGSWRAAFTGHTLVTVILLLLAFVSLPKRTEQEKTTISRTRGLASVLRSPLPYLLGLSFGADAFLQTGVIASLAHYLSDRYDVSQMAVSHLNVFAMICNTVGCLLVGFMLNRGVRAVDIGITGTVLMGLAALALYVMPIGFSASIAASWIFMLASGLLVGMWAMLPVVAPSRESTGATSGLVTQITLVGVFLGPPMFFKAQAMGSMSELTLIIGLALVLCMSALPIWLRSHQAKPAAAADTPEQPFAGDSLASRSNG</sequence>
<dbReference type="PANTHER" id="PTHR43124">
    <property type="entry name" value="PURINE EFFLUX PUMP PBUE"/>
    <property type="match status" value="1"/>
</dbReference>
<evidence type="ECO:0000256" key="7">
    <source>
        <dbReference type="SAM" id="Phobius"/>
    </source>
</evidence>
<dbReference type="InterPro" id="IPR036259">
    <property type="entry name" value="MFS_trans_sf"/>
</dbReference>
<feature type="region of interest" description="Disordered" evidence="6">
    <location>
        <begin position="398"/>
        <end position="417"/>
    </location>
</feature>
<keyword evidence="2" id="KW-1003">Cell membrane</keyword>
<feature type="transmembrane region" description="Helical" evidence="7">
    <location>
        <begin position="303"/>
        <end position="325"/>
    </location>
</feature>
<organism evidence="9 10">
    <name type="scientific">Proteobacteria bacterium 228</name>
    <dbReference type="NCBI Taxonomy" id="2083153"/>
    <lineage>
        <taxon>Bacteria</taxon>
        <taxon>Pseudomonadati</taxon>
        <taxon>Pseudomonadota</taxon>
    </lineage>
</organism>
<keyword evidence="4 7" id="KW-1133">Transmembrane helix</keyword>
<feature type="transmembrane region" description="Helical" evidence="7">
    <location>
        <begin position="211"/>
        <end position="237"/>
    </location>
</feature>
<dbReference type="CDD" id="cd06174">
    <property type="entry name" value="MFS"/>
    <property type="match status" value="1"/>
</dbReference>
<evidence type="ECO:0000313" key="9">
    <source>
        <dbReference type="EMBL" id="PPC79470.1"/>
    </source>
</evidence>
<evidence type="ECO:0000256" key="6">
    <source>
        <dbReference type="SAM" id="MobiDB-lite"/>
    </source>
</evidence>
<feature type="transmembrane region" description="Helical" evidence="7">
    <location>
        <begin position="50"/>
        <end position="70"/>
    </location>
</feature>
<accession>A0A2S5KXF8</accession>
<comment type="caution">
    <text evidence="9">The sequence shown here is derived from an EMBL/GenBank/DDBJ whole genome shotgun (WGS) entry which is preliminary data.</text>
</comment>
<dbReference type="Pfam" id="PF07690">
    <property type="entry name" value="MFS_1"/>
    <property type="match status" value="1"/>
</dbReference>
<protein>
    <submittedName>
        <fullName evidence="9">MFS transporter</fullName>
    </submittedName>
</protein>
<feature type="transmembrane region" description="Helical" evidence="7">
    <location>
        <begin position="137"/>
        <end position="157"/>
    </location>
</feature>
<feature type="transmembrane region" description="Helical" evidence="7">
    <location>
        <begin position="249"/>
        <end position="270"/>
    </location>
</feature>
<dbReference type="SUPFAM" id="SSF103473">
    <property type="entry name" value="MFS general substrate transporter"/>
    <property type="match status" value="1"/>
</dbReference>
<dbReference type="EMBL" id="PRLP01000001">
    <property type="protein sequence ID" value="PPC79470.1"/>
    <property type="molecule type" value="Genomic_DNA"/>
</dbReference>
<dbReference type="InterPro" id="IPR050189">
    <property type="entry name" value="MFS_Efflux_Transporters"/>
</dbReference>
<evidence type="ECO:0000256" key="2">
    <source>
        <dbReference type="ARBA" id="ARBA00022475"/>
    </source>
</evidence>
<evidence type="ECO:0000313" key="10">
    <source>
        <dbReference type="Proteomes" id="UP000238196"/>
    </source>
</evidence>
<comment type="subcellular location">
    <subcellularLocation>
        <location evidence="1">Cell membrane</location>
        <topology evidence="1">Multi-pass membrane protein</topology>
    </subcellularLocation>
</comment>
<feature type="domain" description="Major facilitator superfamily (MFS) profile" evidence="8">
    <location>
        <begin position="1"/>
        <end position="394"/>
    </location>
</feature>
<evidence type="ECO:0000256" key="5">
    <source>
        <dbReference type="ARBA" id="ARBA00023136"/>
    </source>
</evidence>